<dbReference type="Pfam" id="PF00171">
    <property type="entry name" value="Aldedh"/>
    <property type="match status" value="1"/>
</dbReference>
<feature type="domain" description="Aldehyde dehydrogenase" evidence="1">
    <location>
        <begin position="12"/>
        <end position="70"/>
    </location>
</feature>
<reference evidence="2" key="1">
    <citation type="submission" date="2013-08" db="EMBL/GenBank/DDBJ databases">
        <authorList>
            <person name="Mendez C."/>
            <person name="Richter M."/>
            <person name="Ferrer M."/>
            <person name="Sanchez J."/>
        </authorList>
    </citation>
    <scope>NUCLEOTIDE SEQUENCE</scope>
</reference>
<dbReference type="InterPro" id="IPR015590">
    <property type="entry name" value="Aldehyde_DH_dom"/>
</dbReference>
<feature type="non-terminal residue" evidence="2">
    <location>
        <position position="100"/>
    </location>
</feature>
<feature type="non-terminal residue" evidence="2">
    <location>
        <position position="1"/>
    </location>
</feature>
<evidence type="ECO:0000259" key="1">
    <source>
        <dbReference type="Pfam" id="PF00171"/>
    </source>
</evidence>
<dbReference type="InterPro" id="IPR016162">
    <property type="entry name" value="Ald_DH_N"/>
</dbReference>
<keyword evidence="2" id="KW-0560">Oxidoreductase</keyword>
<dbReference type="EC" id="1.-.-.-" evidence="2"/>
<name>T1BJC2_9ZZZZ</name>
<dbReference type="EMBL" id="AUZX01009013">
    <property type="protein sequence ID" value="EQD53359.1"/>
    <property type="molecule type" value="Genomic_DNA"/>
</dbReference>
<dbReference type="GO" id="GO:0016491">
    <property type="term" value="F:oxidoreductase activity"/>
    <property type="evidence" value="ECO:0007669"/>
    <property type="project" value="UniProtKB-KW"/>
</dbReference>
<reference evidence="2" key="2">
    <citation type="journal article" date="2014" name="ISME J.">
        <title>Microbial stratification in low pH oxic and suboxic macroscopic growths along an acid mine drainage.</title>
        <authorList>
            <person name="Mendez-Garcia C."/>
            <person name="Mesa V."/>
            <person name="Sprenger R.R."/>
            <person name="Richter M."/>
            <person name="Diez M.S."/>
            <person name="Solano J."/>
            <person name="Bargiela R."/>
            <person name="Golyshina O.V."/>
            <person name="Manteca A."/>
            <person name="Ramos J.L."/>
            <person name="Gallego J.R."/>
            <person name="Llorente I."/>
            <person name="Martins Dos Santos V.A."/>
            <person name="Jensen O.N."/>
            <person name="Pelaez A.I."/>
            <person name="Sanchez J."/>
            <person name="Ferrer M."/>
        </authorList>
    </citation>
    <scope>NUCLEOTIDE SEQUENCE</scope>
</reference>
<protein>
    <submittedName>
        <fullName evidence="2">Aldehyde dehydrogenase domain protein</fullName>
        <ecNumber evidence="2">1.-.-.-</ecNumber>
    </submittedName>
</protein>
<organism evidence="2">
    <name type="scientific">mine drainage metagenome</name>
    <dbReference type="NCBI Taxonomy" id="410659"/>
    <lineage>
        <taxon>unclassified sequences</taxon>
        <taxon>metagenomes</taxon>
        <taxon>ecological metagenomes</taxon>
    </lineage>
</organism>
<evidence type="ECO:0000313" key="2">
    <source>
        <dbReference type="EMBL" id="EQD53359.1"/>
    </source>
</evidence>
<gene>
    <name evidence="2" type="ORF">B1A_12408</name>
</gene>
<dbReference type="Gene3D" id="3.40.605.10">
    <property type="entry name" value="Aldehyde Dehydrogenase, Chain A, domain 1"/>
    <property type="match status" value="1"/>
</dbReference>
<dbReference type="AlphaFoldDB" id="T1BJC2"/>
<accession>T1BJC2</accession>
<dbReference type="SUPFAM" id="SSF53720">
    <property type="entry name" value="ALDH-like"/>
    <property type="match status" value="1"/>
</dbReference>
<sequence length="100" mass="11487">RQWRRPSVWPRPWRLHPTHRRRAVLSRVHTQLLELRAEFENLLVLETGKPKVDCRTEVERALVTLQVAWRGGRAAAWRDRSLGPDRLGGGAVGILDPPAD</sequence>
<comment type="caution">
    <text evidence="2">The sequence shown here is derived from an EMBL/GenBank/DDBJ whole genome shotgun (WGS) entry which is preliminary data.</text>
</comment>
<proteinExistence type="predicted"/>
<dbReference type="InterPro" id="IPR016161">
    <property type="entry name" value="Ald_DH/histidinol_DH"/>
</dbReference>